<dbReference type="InterPro" id="IPR032675">
    <property type="entry name" value="LRR_dom_sf"/>
</dbReference>
<dbReference type="InterPro" id="IPR000157">
    <property type="entry name" value="TIR_dom"/>
</dbReference>
<accession>A0A517QWD2</accession>
<feature type="transmembrane region" description="Helical" evidence="2">
    <location>
        <begin position="230"/>
        <end position="253"/>
    </location>
</feature>
<proteinExistence type="predicted"/>
<gene>
    <name evidence="4" type="ORF">Pan189_03210</name>
</gene>
<protein>
    <recommendedName>
        <fullName evidence="3">TIR domain-containing protein</fullName>
    </recommendedName>
</protein>
<keyword evidence="2" id="KW-0812">Transmembrane</keyword>
<keyword evidence="2" id="KW-0472">Membrane</keyword>
<dbReference type="AlphaFoldDB" id="A0A517QWD2"/>
<dbReference type="Proteomes" id="UP000317318">
    <property type="component" value="Chromosome"/>
</dbReference>
<dbReference type="SUPFAM" id="SSF52200">
    <property type="entry name" value="Toll/Interleukin receptor TIR domain"/>
    <property type="match status" value="1"/>
</dbReference>
<dbReference type="Gene3D" id="3.40.50.10140">
    <property type="entry name" value="Toll/interleukin-1 receptor homology (TIR) domain"/>
    <property type="match status" value="1"/>
</dbReference>
<evidence type="ECO:0000313" key="5">
    <source>
        <dbReference type="Proteomes" id="UP000317318"/>
    </source>
</evidence>
<organism evidence="4 5">
    <name type="scientific">Stratiformator vulcanicus</name>
    <dbReference type="NCBI Taxonomy" id="2527980"/>
    <lineage>
        <taxon>Bacteria</taxon>
        <taxon>Pseudomonadati</taxon>
        <taxon>Planctomycetota</taxon>
        <taxon>Planctomycetia</taxon>
        <taxon>Planctomycetales</taxon>
        <taxon>Planctomycetaceae</taxon>
        <taxon>Stratiformator</taxon>
    </lineage>
</organism>
<feature type="domain" description="TIR" evidence="3">
    <location>
        <begin position="21"/>
        <end position="130"/>
    </location>
</feature>
<sequence length="506" mass="56539" precursor="true">MFNQPSHTSDSRRTARRFGAFISYSRRDNSSRNRNWADWLQDYLEHYQIPSSLIKSDGRRSFFPVFVDHDELAVAHRLTDSLKDKLSKSDALVVLCSPRSAVSPHVNREITEFRELKSADRIFCVIIDGDPSTREPGVTCFPPALFENTEDPPLAADFRPSGLPNQGFTSSAALRRRLIAEGKGRADIQEQTRNYAKRLRVERLRLLAGLLKVEYGLFVRKHNLAERRRFLLKSVAMIAIAGLSVFGLVLYVATRPSVARYRLKHIHGAEIDGDTNILRITFPSAAAIDLYGNVESVVSLATQAGTTTHLVIQGGEGLHLEPIAKLESLERLILRGCKNLPSLQFINRLSRLKELSLTSTELYPARLRDIERNDTIEILHLGGNRAIKSEDAVYTLRTMRSLTTLNLPACEQLVIDLEVVAAFDSTEALQSLNLSGIDWPRSTPNAVEALINSAATKNVDLIGLPSEDNEGELTGTEPESSRPLLKRRENEDAAEVCALGDRLLHW</sequence>
<dbReference type="RefSeq" id="WP_145362217.1">
    <property type="nucleotide sequence ID" value="NZ_CP036268.1"/>
</dbReference>
<keyword evidence="2" id="KW-1133">Transmembrane helix</keyword>
<dbReference type="SUPFAM" id="SSF52047">
    <property type="entry name" value="RNI-like"/>
    <property type="match status" value="1"/>
</dbReference>
<evidence type="ECO:0000256" key="2">
    <source>
        <dbReference type="SAM" id="Phobius"/>
    </source>
</evidence>
<dbReference type="OrthoDB" id="1492850at2"/>
<evidence type="ECO:0000259" key="3">
    <source>
        <dbReference type="Pfam" id="PF13676"/>
    </source>
</evidence>
<reference evidence="4 5" key="1">
    <citation type="submission" date="2019-02" db="EMBL/GenBank/DDBJ databases">
        <title>Deep-cultivation of Planctomycetes and their phenomic and genomic characterization uncovers novel biology.</title>
        <authorList>
            <person name="Wiegand S."/>
            <person name="Jogler M."/>
            <person name="Boedeker C."/>
            <person name="Pinto D."/>
            <person name="Vollmers J."/>
            <person name="Rivas-Marin E."/>
            <person name="Kohn T."/>
            <person name="Peeters S.H."/>
            <person name="Heuer A."/>
            <person name="Rast P."/>
            <person name="Oberbeckmann S."/>
            <person name="Bunk B."/>
            <person name="Jeske O."/>
            <person name="Meyerdierks A."/>
            <person name="Storesund J.E."/>
            <person name="Kallscheuer N."/>
            <person name="Luecker S."/>
            <person name="Lage O.M."/>
            <person name="Pohl T."/>
            <person name="Merkel B.J."/>
            <person name="Hornburger P."/>
            <person name="Mueller R.-W."/>
            <person name="Bruemmer F."/>
            <person name="Labrenz M."/>
            <person name="Spormann A.M."/>
            <person name="Op den Camp H."/>
            <person name="Overmann J."/>
            <person name="Amann R."/>
            <person name="Jetten M.S.M."/>
            <person name="Mascher T."/>
            <person name="Medema M.H."/>
            <person name="Devos D.P."/>
            <person name="Kaster A.-K."/>
            <person name="Ovreas L."/>
            <person name="Rohde M."/>
            <person name="Galperin M.Y."/>
            <person name="Jogler C."/>
        </authorList>
    </citation>
    <scope>NUCLEOTIDE SEQUENCE [LARGE SCALE GENOMIC DNA]</scope>
    <source>
        <strain evidence="4 5">Pan189</strain>
    </source>
</reference>
<evidence type="ECO:0000256" key="1">
    <source>
        <dbReference type="SAM" id="MobiDB-lite"/>
    </source>
</evidence>
<evidence type="ECO:0000313" key="4">
    <source>
        <dbReference type="EMBL" id="QDT35966.1"/>
    </source>
</evidence>
<feature type="region of interest" description="Disordered" evidence="1">
    <location>
        <begin position="463"/>
        <end position="488"/>
    </location>
</feature>
<dbReference type="Pfam" id="PF13676">
    <property type="entry name" value="TIR_2"/>
    <property type="match status" value="1"/>
</dbReference>
<dbReference type="EMBL" id="CP036268">
    <property type="protein sequence ID" value="QDT35966.1"/>
    <property type="molecule type" value="Genomic_DNA"/>
</dbReference>
<dbReference type="InterPro" id="IPR035897">
    <property type="entry name" value="Toll_tir_struct_dom_sf"/>
</dbReference>
<name>A0A517QWD2_9PLAN</name>
<dbReference type="Gene3D" id="3.80.10.10">
    <property type="entry name" value="Ribonuclease Inhibitor"/>
    <property type="match status" value="1"/>
</dbReference>
<dbReference type="GO" id="GO:0007165">
    <property type="term" value="P:signal transduction"/>
    <property type="evidence" value="ECO:0007669"/>
    <property type="project" value="InterPro"/>
</dbReference>
<dbReference type="KEGG" id="svp:Pan189_03210"/>
<keyword evidence="5" id="KW-1185">Reference proteome</keyword>